<dbReference type="STRING" id="1707952.A6A03_11910"/>
<dbReference type="Proteomes" id="UP000078287">
    <property type="component" value="Unassembled WGS sequence"/>
</dbReference>
<comment type="function">
    <text evidence="13">Catalyzes the NADPH-dependent reduction of beta-ketoacyl-ACP substrates to beta-hydroxyacyl-ACP products, the first reductive step in the elongation cycle of fatty acid biosynthesis.</text>
</comment>
<comment type="subunit">
    <text evidence="13">Homotetramer.</text>
</comment>
<dbReference type="GO" id="GO:0051287">
    <property type="term" value="F:NAD binding"/>
    <property type="evidence" value="ECO:0007669"/>
    <property type="project" value="UniProtKB-UniRule"/>
</dbReference>
<dbReference type="SMART" id="SM00822">
    <property type="entry name" value="PKS_KR"/>
    <property type="match status" value="1"/>
</dbReference>
<evidence type="ECO:0000256" key="8">
    <source>
        <dbReference type="ARBA" id="ARBA00023098"/>
    </source>
</evidence>
<dbReference type="NCBIfam" id="NF005559">
    <property type="entry name" value="PRK07231.1"/>
    <property type="match status" value="1"/>
</dbReference>
<dbReference type="RefSeq" id="WP_066785484.1">
    <property type="nucleotide sequence ID" value="NZ_LWQS01000042.1"/>
</dbReference>
<evidence type="ECO:0000256" key="7">
    <source>
        <dbReference type="ARBA" id="ARBA00023002"/>
    </source>
</evidence>
<evidence type="ECO:0000256" key="10">
    <source>
        <dbReference type="ARBA" id="ARBA00048508"/>
    </source>
</evidence>
<feature type="binding site" evidence="12">
    <location>
        <position position="92"/>
    </location>
    <ligand>
        <name>NADP(+)</name>
        <dbReference type="ChEBI" id="CHEBI:58349"/>
    </ligand>
</feature>
<dbReference type="SUPFAM" id="SSF51735">
    <property type="entry name" value="NAD(P)-binding Rossmann-fold domains"/>
    <property type="match status" value="1"/>
</dbReference>
<dbReference type="PANTHER" id="PTHR42879">
    <property type="entry name" value="3-OXOACYL-(ACYL-CARRIER-PROTEIN) REDUCTASE"/>
    <property type="match status" value="1"/>
</dbReference>
<dbReference type="InterPro" id="IPR036291">
    <property type="entry name" value="NAD(P)-bd_dom_sf"/>
</dbReference>
<gene>
    <name evidence="15" type="ORF">A6A03_11910</name>
</gene>
<feature type="binding site" evidence="12">
    <location>
        <begin position="14"/>
        <end position="17"/>
    </location>
    <ligand>
        <name>NADP(+)</name>
        <dbReference type="ChEBI" id="CHEBI:58349"/>
    </ligand>
</feature>
<evidence type="ECO:0000256" key="2">
    <source>
        <dbReference type="ARBA" id="ARBA00006484"/>
    </source>
</evidence>
<dbReference type="FunFam" id="3.40.50.720:FF:000037">
    <property type="entry name" value="3-oxoacyl-[acyl-carrier-protein] reductase FabG"/>
    <property type="match status" value="1"/>
</dbReference>
<dbReference type="InterPro" id="IPR020904">
    <property type="entry name" value="Sc_DH/Rdtase_CS"/>
</dbReference>
<comment type="catalytic activity">
    <reaction evidence="10 13">
        <text>a (3R)-hydroxyacyl-[ACP] + NADP(+) = a 3-oxoacyl-[ACP] + NADPH + H(+)</text>
        <dbReference type="Rhea" id="RHEA:17397"/>
        <dbReference type="Rhea" id="RHEA-COMP:9916"/>
        <dbReference type="Rhea" id="RHEA-COMP:9945"/>
        <dbReference type="ChEBI" id="CHEBI:15378"/>
        <dbReference type="ChEBI" id="CHEBI:57783"/>
        <dbReference type="ChEBI" id="CHEBI:58349"/>
        <dbReference type="ChEBI" id="CHEBI:78776"/>
        <dbReference type="ChEBI" id="CHEBI:78827"/>
        <dbReference type="EC" id="1.1.1.100"/>
    </reaction>
</comment>
<dbReference type="OrthoDB" id="9803333at2"/>
<dbReference type="Gene3D" id="3.40.50.720">
    <property type="entry name" value="NAD(P)-binding Rossmann-like Domain"/>
    <property type="match status" value="1"/>
</dbReference>
<dbReference type="InterPro" id="IPR002347">
    <property type="entry name" value="SDR_fam"/>
</dbReference>
<protein>
    <recommendedName>
        <fullName evidence="3 13">3-oxoacyl-[acyl-carrier-protein] reductase</fullName>
        <ecNumber evidence="3 13">1.1.1.100</ecNumber>
    </recommendedName>
</protein>
<feature type="binding site" evidence="12">
    <location>
        <begin position="157"/>
        <end position="161"/>
    </location>
    <ligand>
        <name>NADP(+)</name>
        <dbReference type="ChEBI" id="CHEBI:58349"/>
    </ligand>
</feature>
<accession>A0A178MFE4</accession>
<evidence type="ECO:0000256" key="9">
    <source>
        <dbReference type="ARBA" id="ARBA00023160"/>
    </source>
</evidence>
<name>A0A178MFE4_9CHLR</name>
<sequence length="250" mass="25929">MLLDLSGRVAIVTGGSRGIGRATAERLAASGATVVVNYRGNAAAAEATVAAITAAGGKALAVQGDVSQPADVEQLVKTTLEQFGRIDILVNNAGITRDNLLLRMKESDFDEVIATNLRGVFLCTRAVLRPMTKQRFGRIINITSVIGLIGNAGQANYAAAKAGIIGFTKSTAREMASRGITVNAIAPGFIETEMTDALNEETRKAILATIPLGRFGQPAEVAGLICFLASDAGAYISGQTLTIDGGMVMS</sequence>
<dbReference type="GO" id="GO:0004316">
    <property type="term" value="F:3-oxoacyl-[acyl-carrier-protein] reductase (NADPH) activity"/>
    <property type="evidence" value="ECO:0007669"/>
    <property type="project" value="UniProtKB-UniRule"/>
</dbReference>
<comment type="caution">
    <text evidence="15">The sequence shown here is derived from an EMBL/GenBank/DDBJ whole genome shotgun (WGS) entry which is preliminary data.</text>
</comment>
<evidence type="ECO:0000256" key="12">
    <source>
        <dbReference type="PIRSR" id="PIRSR611284-2"/>
    </source>
</evidence>
<dbReference type="InterPro" id="IPR011284">
    <property type="entry name" value="3oxo_ACP_reduc"/>
</dbReference>
<dbReference type="AlphaFoldDB" id="A0A178MFE4"/>
<evidence type="ECO:0000256" key="5">
    <source>
        <dbReference type="ARBA" id="ARBA00022832"/>
    </source>
</evidence>
<keyword evidence="6 12" id="KW-0521">NADP</keyword>
<feature type="domain" description="Ketoreductase" evidence="14">
    <location>
        <begin position="8"/>
        <end position="188"/>
    </location>
</feature>
<dbReference type="PRINTS" id="PR00081">
    <property type="entry name" value="GDHRDH"/>
</dbReference>
<keyword evidence="8 13" id="KW-0443">Lipid metabolism</keyword>
<keyword evidence="5 13" id="KW-0276">Fatty acid metabolism</keyword>
<dbReference type="PANTHER" id="PTHR42879:SF2">
    <property type="entry name" value="3-OXOACYL-[ACYL-CARRIER-PROTEIN] REDUCTASE FABG"/>
    <property type="match status" value="1"/>
</dbReference>
<evidence type="ECO:0000256" key="3">
    <source>
        <dbReference type="ARBA" id="ARBA00012948"/>
    </source>
</evidence>
<dbReference type="EC" id="1.1.1.100" evidence="3 13"/>
<dbReference type="EMBL" id="LWQS01000042">
    <property type="protein sequence ID" value="OAN46857.1"/>
    <property type="molecule type" value="Genomic_DNA"/>
</dbReference>
<keyword evidence="9 13" id="KW-0275">Fatty acid biosynthesis</keyword>
<dbReference type="NCBIfam" id="NF009466">
    <property type="entry name" value="PRK12826.1-2"/>
    <property type="match status" value="1"/>
</dbReference>
<dbReference type="PRINTS" id="PR00080">
    <property type="entry name" value="SDRFAMILY"/>
</dbReference>
<keyword evidence="7 13" id="KW-0560">Oxidoreductase</keyword>
<dbReference type="NCBIfam" id="TIGR01830">
    <property type="entry name" value="3oxo_ACP_reduc"/>
    <property type="match status" value="1"/>
</dbReference>
<evidence type="ECO:0000313" key="16">
    <source>
        <dbReference type="Proteomes" id="UP000078287"/>
    </source>
</evidence>
<evidence type="ECO:0000256" key="4">
    <source>
        <dbReference type="ARBA" id="ARBA00022516"/>
    </source>
</evidence>
<evidence type="ECO:0000256" key="11">
    <source>
        <dbReference type="PIRSR" id="PIRSR611284-1"/>
    </source>
</evidence>
<feature type="active site" description="Proton acceptor" evidence="11">
    <location>
        <position position="157"/>
    </location>
</feature>
<comment type="pathway">
    <text evidence="1 13">Lipid metabolism; fatty acid biosynthesis.</text>
</comment>
<dbReference type="InterPro" id="IPR057326">
    <property type="entry name" value="KR_dom"/>
</dbReference>
<proteinExistence type="inferred from homology"/>
<feature type="binding site" evidence="12">
    <location>
        <position position="190"/>
    </location>
    <ligand>
        <name>NADP(+)</name>
        <dbReference type="ChEBI" id="CHEBI:58349"/>
    </ligand>
</feature>
<keyword evidence="4 13" id="KW-0444">Lipid biosynthesis</keyword>
<dbReference type="InterPro" id="IPR050259">
    <property type="entry name" value="SDR"/>
</dbReference>
<evidence type="ECO:0000256" key="6">
    <source>
        <dbReference type="ARBA" id="ARBA00022857"/>
    </source>
</evidence>
<evidence type="ECO:0000256" key="13">
    <source>
        <dbReference type="RuleBase" id="RU366074"/>
    </source>
</evidence>
<organism evidence="15 16">
    <name type="scientific">Chloroflexus islandicus</name>
    <dbReference type="NCBI Taxonomy" id="1707952"/>
    <lineage>
        <taxon>Bacteria</taxon>
        <taxon>Bacillati</taxon>
        <taxon>Chloroflexota</taxon>
        <taxon>Chloroflexia</taxon>
        <taxon>Chloroflexales</taxon>
        <taxon>Chloroflexineae</taxon>
        <taxon>Chloroflexaceae</taxon>
        <taxon>Chloroflexus</taxon>
    </lineage>
</organism>
<evidence type="ECO:0000259" key="14">
    <source>
        <dbReference type="SMART" id="SM00822"/>
    </source>
</evidence>
<dbReference type="GO" id="GO:0006633">
    <property type="term" value="P:fatty acid biosynthetic process"/>
    <property type="evidence" value="ECO:0007669"/>
    <property type="project" value="UniProtKB-UniPathway"/>
</dbReference>
<dbReference type="PROSITE" id="PS00061">
    <property type="entry name" value="ADH_SHORT"/>
    <property type="match status" value="1"/>
</dbReference>
<dbReference type="CDD" id="cd05333">
    <property type="entry name" value="BKR_SDR_c"/>
    <property type="match status" value="1"/>
</dbReference>
<dbReference type="Pfam" id="PF13561">
    <property type="entry name" value="adh_short_C2"/>
    <property type="match status" value="1"/>
</dbReference>
<evidence type="ECO:0000256" key="1">
    <source>
        <dbReference type="ARBA" id="ARBA00005194"/>
    </source>
</evidence>
<comment type="similarity">
    <text evidence="2 13">Belongs to the short-chain dehydrogenases/reductases (SDR) family.</text>
</comment>
<reference evidence="15 16" key="1">
    <citation type="submission" date="2016-04" db="EMBL/GenBank/DDBJ databases">
        <title>Chloroflexus islandicus sp. nov., a thermophilic filamentous anoxygenic phototrophic bacterium from geyser Strokkur (Iceland).</title>
        <authorList>
            <person name="Gaisin V.A."/>
            <person name="Kalashnikov A.M."/>
            <person name="Sukhacheva M.V."/>
            <person name="Grouzdev D.S."/>
            <person name="Ivanov T.M."/>
            <person name="Kuznetsov B."/>
            <person name="Gorlenko V.M."/>
        </authorList>
    </citation>
    <scope>NUCLEOTIDE SEQUENCE [LARGE SCALE GENOMIC DNA]</scope>
    <source>
        <strain evidence="16">isl-2</strain>
    </source>
</reference>
<evidence type="ECO:0000313" key="15">
    <source>
        <dbReference type="EMBL" id="OAN46857.1"/>
    </source>
</evidence>
<dbReference type="UniPathway" id="UPA00094"/>
<keyword evidence="16" id="KW-1185">Reference proteome</keyword>